<keyword evidence="1" id="KW-0677">Repeat</keyword>
<keyword evidence="3 6" id="KW-0067">ATP-binding</keyword>
<evidence type="ECO:0000313" key="7">
    <source>
        <dbReference type="Proteomes" id="UP001589693"/>
    </source>
</evidence>
<sequence>MGHVEVDSLTYVLPDGRRLLDAVSFRVGEGVKAALVGPNGAGKTTLLRLVAGDIRPASGTVTSSGGLGVMRQFISGDTVGELLLAVAPPRIRATTEELVRAERGLDDTEPSQLTYARALSDHVDAGGFDIEVVWDACVTAALNLSYADTKDRPVSTLSGGEQKRLVLEALLRGPDRVLLLDEPDNYLDIAGKEWLEDQLKATTKTVLLVSHDRQLLANSADRVITVESRTVWVHGGGFAGYAQARRDRTDRLDELKRRWEEERTRLKRSVHLLRQRAVNNDAVAAAYRSAQTKLTRFEAAGPPQRAPREQNVRMRLRGGRTGKRAVTCENLELPGLLKPFDFEMWFGERVAVLGANGTGKSHLLRLLAGEPLPHNGTVQLGARVRPGLFVQTHTRPDLHGRTPADIVMSEHALTRNDAMASLARYELAPAGAQRFETLSGGQQARLQILLLELSGATLLLLDEPTDNLDLASAQALQDGLESFAGTVIAVTHDRWFAADFDRRLVVGEDGTVQEADR</sequence>
<dbReference type="Proteomes" id="UP001589693">
    <property type="component" value="Unassembled WGS sequence"/>
</dbReference>
<feature type="coiled-coil region" evidence="4">
    <location>
        <begin position="249"/>
        <end position="276"/>
    </location>
</feature>
<dbReference type="InterPro" id="IPR003593">
    <property type="entry name" value="AAA+_ATPase"/>
</dbReference>
<dbReference type="EMBL" id="JBHLZU010000009">
    <property type="protein sequence ID" value="MFB9904470.1"/>
    <property type="molecule type" value="Genomic_DNA"/>
</dbReference>
<dbReference type="PANTHER" id="PTHR19211">
    <property type="entry name" value="ATP-BINDING TRANSPORT PROTEIN-RELATED"/>
    <property type="match status" value="1"/>
</dbReference>
<reference evidence="6 7" key="1">
    <citation type="submission" date="2024-09" db="EMBL/GenBank/DDBJ databases">
        <authorList>
            <person name="Sun Q."/>
            <person name="Mori K."/>
        </authorList>
    </citation>
    <scope>NUCLEOTIDE SEQUENCE [LARGE SCALE GENOMIC DNA]</scope>
    <source>
        <strain evidence="6 7">TBRC 7907</strain>
    </source>
</reference>
<evidence type="ECO:0000256" key="4">
    <source>
        <dbReference type="SAM" id="Coils"/>
    </source>
</evidence>
<proteinExistence type="predicted"/>
<keyword evidence="2" id="KW-0547">Nucleotide-binding</keyword>
<dbReference type="GO" id="GO:0005524">
    <property type="term" value="F:ATP binding"/>
    <property type="evidence" value="ECO:0007669"/>
    <property type="project" value="UniProtKB-KW"/>
</dbReference>
<dbReference type="InterPro" id="IPR003439">
    <property type="entry name" value="ABC_transporter-like_ATP-bd"/>
</dbReference>
<evidence type="ECO:0000259" key="5">
    <source>
        <dbReference type="PROSITE" id="PS50893"/>
    </source>
</evidence>
<organism evidence="6 7">
    <name type="scientific">Allokutzneria oryzae</name>
    <dbReference type="NCBI Taxonomy" id="1378989"/>
    <lineage>
        <taxon>Bacteria</taxon>
        <taxon>Bacillati</taxon>
        <taxon>Actinomycetota</taxon>
        <taxon>Actinomycetes</taxon>
        <taxon>Pseudonocardiales</taxon>
        <taxon>Pseudonocardiaceae</taxon>
        <taxon>Allokutzneria</taxon>
    </lineage>
</organism>
<dbReference type="InterPro" id="IPR050611">
    <property type="entry name" value="ABCF"/>
</dbReference>
<comment type="caution">
    <text evidence="6">The sequence shown here is derived from an EMBL/GenBank/DDBJ whole genome shotgun (WGS) entry which is preliminary data.</text>
</comment>
<dbReference type="Pfam" id="PF00005">
    <property type="entry name" value="ABC_tran"/>
    <property type="match status" value="2"/>
</dbReference>
<dbReference type="RefSeq" id="WP_377851669.1">
    <property type="nucleotide sequence ID" value="NZ_JBHLZU010000009.1"/>
</dbReference>
<feature type="domain" description="ABC transporter" evidence="5">
    <location>
        <begin position="4"/>
        <end position="253"/>
    </location>
</feature>
<protein>
    <submittedName>
        <fullName evidence="6">ABC-F family ATP-binding cassette domain-containing protein</fullName>
    </submittedName>
</protein>
<dbReference type="InterPro" id="IPR027417">
    <property type="entry name" value="P-loop_NTPase"/>
</dbReference>
<dbReference type="SUPFAM" id="SSF52540">
    <property type="entry name" value="P-loop containing nucleoside triphosphate hydrolases"/>
    <property type="match status" value="2"/>
</dbReference>
<evidence type="ECO:0000256" key="2">
    <source>
        <dbReference type="ARBA" id="ARBA00022741"/>
    </source>
</evidence>
<dbReference type="PANTHER" id="PTHR19211:SF69">
    <property type="entry name" value="ATP-BINDING PROTEIN UUP"/>
    <property type="match status" value="1"/>
</dbReference>
<evidence type="ECO:0000256" key="3">
    <source>
        <dbReference type="ARBA" id="ARBA00022840"/>
    </source>
</evidence>
<evidence type="ECO:0000256" key="1">
    <source>
        <dbReference type="ARBA" id="ARBA00022737"/>
    </source>
</evidence>
<gene>
    <name evidence="6" type="ORF">ACFFQA_11065</name>
</gene>
<dbReference type="PROSITE" id="PS50893">
    <property type="entry name" value="ABC_TRANSPORTER_2"/>
    <property type="match status" value="2"/>
</dbReference>
<dbReference type="CDD" id="cd03221">
    <property type="entry name" value="ABCF_EF-3"/>
    <property type="match status" value="2"/>
</dbReference>
<name>A0ABV5ZVM7_9PSEU</name>
<dbReference type="SMART" id="SM00382">
    <property type="entry name" value="AAA"/>
    <property type="match status" value="2"/>
</dbReference>
<keyword evidence="4" id="KW-0175">Coiled coil</keyword>
<feature type="domain" description="ABC transporter" evidence="5">
    <location>
        <begin position="316"/>
        <end position="517"/>
    </location>
</feature>
<accession>A0ABV5ZVM7</accession>
<evidence type="ECO:0000313" key="6">
    <source>
        <dbReference type="EMBL" id="MFB9904470.1"/>
    </source>
</evidence>
<dbReference type="Gene3D" id="3.40.50.300">
    <property type="entry name" value="P-loop containing nucleotide triphosphate hydrolases"/>
    <property type="match status" value="2"/>
</dbReference>
<keyword evidence="7" id="KW-1185">Reference proteome</keyword>